<protein>
    <submittedName>
        <fullName evidence="2">SprT-like domain-containing protein</fullName>
    </submittedName>
</protein>
<dbReference type="EMBL" id="JAIOIV010000063">
    <property type="protein sequence ID" value="MBZ0156081.1"/>
    <property type="molecule type" value="Genomic_DNA"/>
</dbReference>
<feature type="domain" description="SprT-like" evidence="1">
    <location>
        <begin position="70"/>
        <end position="122"/>
    </location>
</feature>
<dbReference type="InterPro" id="IPR006640">
    <property type="entry name" value="SprT-like_domain"/>
</dbReference>
<evidence type="ECO:0000313" key="3">
    <source>
        <dbReference type="Proteomes" id="UP000705867"/>
    </source>
</evidence>
<name>A0A953JE66_9BACT</name>
<dbReference type="GO" id="GO:0006950">
    <property type="term" value="P:response to stress"/>
    <property type="evidence" value="ECO:0007669"/>
    <property type="project" value="UniProtKB-ARBA"/>
</dbReference>
<dbReference type="AlphaFoldDB" id="A0A953JE66"/>
<accession>A0A953JE66</accession>
<dbReference type="Pfam" id="PF10263">
    <property type="entry name" value="SprT-like"/>
    <property type="match status" value="1"/>
</dbReference>
<reference evidence="2" key="2">
    <citation type="submission" date="2021-08" db="EMBL/GenBank/DDBJ databases">
        <authorList>
            <person name="Dalcin Martins P."/>
        </authorList>
    </citation>
    <scope>NUCLEOTIDE SEQUENCE</scope>
    <source>
        <strain evidence="2">MAG_39</strain>
    </source>
</reference>
<comment type="caution">
    <text evidence="2">The sequence shown here is derived from an EMBL/GenBank/DDBJ whole genome shotgun (WGS) entry which is preliminary data.</text>
</comment>
<gene>
    <name evidence="2" type="ORF">K8I29_07675</name>
</gene>
<reference evidence="2" key="1">
    <citation type="journal article" date="2021" name="bioRxiv">
        <title>Unraveling nitrogen, sulfur and carbon metabolic pathways and microbial community transcriptional responses to substrate deprivation and toxicity stresses in a bioreactor mimicking anoxic brackish coastal sediment conditions.</title>
        <authorList>
            <person name="Martins P.D."/>
            <person name="Echeveste M.J."/>
            <person name="Arshad A."/>
            <person name="Kurth J."/>
            <person name="Ouboter H."/>
            <person name="Jetten M.S.M."/>
            <person name="Welte C.U."/>
        </authorList>
    </citation>
    <scope>NUCLEOTIDE SEQUENCE</scope>
    <source>
        <strain evidence="2">MAG_39</strain>
    </source>
</reference>
<sequence>MKIIIRTKKPEAITTLTLCIGPTKRAFYAIRDSHGLKLPEELILRPVKEYKEALKRRLTFGRGGIGSDGKYFVALNTRCYKSLNPSCLDTIAHEAAHVAELILYNQLTHGREFDALYETAKEAICLK</sequence>
<organism evidence="2 3">
    <name type="scientific">Candidatus Nitrobium versatile</name>
    <dbReference type="NCBI Taxonomy" id="2884831"/>
    <lineage>
        <taxon>Bacteria</taxon>
        <taxon>Pseudomonadati</taxon>
        <taxon>Nitrospirota</taxon>
        <taxon>Nitrospiria</taxon>
        <taxon>Nitrospirales</taxon>
        <taxon>Nitrospiraceae</taxon>
        <taxon>Candidatus Nitrobium</taxon>
    </lineage>
</organism>
<evidence type="ECO:0000313" key="2">
    <source>
        <dbReference type="EMBL" id="MBZ0156081.1"/>
    </source>
</evidence>
<evidence type="ECO:0000259" key="1">
    <source>
        <dbReference type="Pfam" id="PF10263"/>
    </source>
</evidence>
<dbReference type="Proteomes" id="UP000705867">
    <property type="component" value="Unassembled WGS sequence"/>
</dbReference>
<proteinExistence type="predicted"/>